<gene>
    <name evidence="1" type="ORF">CRD60_00760</name>
</gene>
<proteinExistence type="predicted"/>
<comment type="caution">
    <text evidence="1">The sequence shown here is derived from an EMBL/GenBank/DDBJ whole genome shotgun (WGS) entry which is preliminary data.</text>
</comment>
<reference evidence="1 2" key="1">
    <citation type="submission" date="2017-10" db="EMBL/GenBank/DDBJ databases">
        <title>Bifidobacterium xylocopum sp. nov. and Bifidobacterium aemilianum sp. nov., from the carpenter bee (Xylocopa violacea) digestive tract.</title>
        <authorList>
            <person name="Alberoni D."/>
            <person name="Baffoni L."/>
            <person name="Di Gioia D."/>
            <person name="Gaggia F."/>
            <person name="Biavati B."/>
        </authorList>
    </citation>
    <scope>NUCLEOTIDE SEQUENCE [LARGE SCALE GENOMIC DNA]</scope>
    <source>
        <strain evidence="1 2">XV10</strain>
    </source>
</reference>
<dbReference type="EMBL" id="PDCG01000001">
    <property type="protein sequence ID" value="RBP98432.1"/>
    <property type="molecule type" value="Genomic_DNA"/>
</dbReference>
<dbReference type="Proteomes" id="UP000252530">
    <property type="component" value="Unassembled WGS sequence"/>
</dbReference>
<protein>
    <submittedName>
        <fullName evidence="1">Uncharacterized protein</fullName>
    </submittedName>
</protein>
<dbReference type="AlphaFoldDB" id="A0A366KB11"/>
<evidence type="ECO:0000313" key="1">
    <source>
        <dbReference type="EMBL" id="RBP98432.1"/>
    </source>
</evidence>
<keyword evidence="2" id="KW-1185">Reference proteome</keyword>
<name>A0A366KB11_9BIFI</name>
<organism evidence="1 2">
    <name type="scientific">Bifidobacterium aemilianum</name>
    <dbReference type="NCBI Taxonomy" id="2493120"/>
    <lineage>
        <taxon>Bacteria</taxon>
        <taxon>Bacillati</taxon>
        <taxon>Actinomycetota</taxon>
        <taxon>Actinomycetes</taxon>
        <taxon>Bifidobacteriales</taxon>
        <taxon>Bifidobacteriaceae</taxon>
        <taxon>Bifidobacterium</taxon>
    </lineage>
</organism>
<evidence type="ECO:0000313" key="2">
    <source>
        <dbReference type="Proteomes" id="UP000252530"/>
    </source>
</evidence>
<sequence>MRQTGVSFMQGYCEGVDSTEFVDEFGMAGNALASDAIRVVNMDRVFLTHTAYKVNQANSHQGTW</sequence>
<accession>A0A366KB11</accession>